<gene>
    <name evidence="2" type="ORF">O3I_025835</name>
</gene>
<evidence type="ECO:0000259" key="1">
    <source>
        <dbReference type="PROSITE" id="PS51186"/>
    </source>
</evidence>
<dbReference type="eggNOG" id="COG1670">
    <property type="taxonomic scope" value="Bacteria"/>
</dbReference>
<dbReference type="STRING" id="1133849.O3I_025835"/>
<dbReference type="PANTHER" id="PTHR43792">
    <property type="entry name" value="GNAT FAMILY, PUTATIVE (AFU_ORTHOLOGUE AFUA_3G00765)-RELATED-RELATED"/>
    <property type="match status" value="1"/>
</dbReference>
<evidence type="ECO:0000313" key="2">
    <source>
        <dbReference type="EMBL" id="AFU03116.1"/>
    </source>
</evidence>
<proteinExistence type="predicted"/>
<dbReference type="InterPro" id="IPR016181">
    <property type="entry name" value="Acyl_CoA_acyltransferase"/>
</dbReference>
<keyword evidence="3" id="KW-1185">Reference proteome</keyword>
<dbReference type="RefSeq" id="WP_014985971.1">
    <property type="nucleotide sequence ID" value="NC_018681.1"/>
</dbReference>
<dbReference type="HOGENOM" id="CLU_1935829_0_0_11"/>
<feature type="domain" description="N-acetyltransferase" evidence="1">
    <location>
        <begin position="1"/>
        <end position="103"/>
    </location>
</feature>
<keyword evidence="2" id="KW-0808">Transferase</keyword>
<dbReference type="Pfam" id="PF13302">
    <property type="entry name" value="Acetyltransf_3"/>
    <property type="match status" value="1"/>
</dbReference>
<dbReference type="PANTHER" id="PTHR43792:SF16">
    <property type="entry name" value="N-ACETYLTRANSFERASE DOMAIN-CONTAINING PROTEIN"/>
    <property type="match status" value="1"/>
</dbReference>
<dbReference type="AlphaFoldDB" id="K0F6N0"/>
<dbReference type="InterPro" id="IPR000182">
    <property type="entry name" value="GNAT_dom"/>
</dbReference>
<dbReference type="InterPro" id="IPR051531">
    <property type="entry name" value="N-acetyltransferase"/>
</dbReference>
<dbReference type="KEGG" id="nbr:O3I_025835"/>
<dbReference type="SUPFAM" id="SSF55729">
    <property type="entry name" value="Acyl-CoA N-acyltransferases (Nat)"/>
    <property type="match status" value="1"/>
</dbReference>
<dbReference type="Gene3D" id="3.40.630.30">
    <property type="match status" value="1"/>
</dbReference>
<name>K0F6N0_NOCB7</name>
<evidence type="ECO:0000313" key="3">
    <source>
        <dbReference type="Proteomes" id="UP000006304"/>
    </source>
</evidence>
<dbReference type="EMBL" id="CP003876">
    <property type="protein sequence ID" value="AFU03116.1"/>
    <property type="molecule type" value="Genomic_DNA"/>
</dbReference>
<sequence>MATSVDAEQVGAFVGWVALQPPADGGCREVELGYRFGASVWGRGYATEVARALVHKGFTEFGVRRVWAQTMAVNVGSRRVMEKVGLRYVRTFYPDFEDPLPGTEHGEVEYEVCRDEWLAGAENRLPGLRT</sequence>
<organism evidence="2 3">
    <name type="scientific">Nocardia brasiliensis (strain ATCC 700358 / HUJEG-1)</name>
    <dbReference type="NCBI Taxonomy" id="1133849"/>
    <lineage>
        <taxon>Bacteria</taxon>
        <taxon>Bacillati</taxon>
        <taxon>Actinomycetota</taxon>
        <taxon>Actinomycetes</taxon>
        <taxon>Mycobacteriales</taxon>
        <taxon>Nocardiaceae</taxon>
        <taxon>Nocardia</taxon>
    </lineage>
</organism>
<dbReference type="GO" id="GO:0016747">
    <property type="term" value="F:acyltransferase activity, transferring groups other than amino-acyl groups"/>
    <property type="evidence" value="ECO:0007669"/>
    <property type="project" value="InterPro"/>
</dbReference>
<accession>K0F6N0</accession>
<dbReference type="Proteomes" id="UP000006304">
    <property type="component" value="Chromosome"/>
</dbReference>
<protein>
    <submittedName>
        <fullName evidence="2">Acetyltransferase domain protein</fullName>
    </submittedName>
</protein>
<reference evidence="2 3" key="1">
    <citation type="journal article" date="2012" name="J. Bacteriol.">
        <title>Complete genome sequence of Nocardia brasiliensis HUJEG-1.</title>
        <authorList>
            <person name="Vera-Cabrera L."/>
            <person name="Ortiz-Lopez R."/>
            <person name="Elizondo-Gonzalez R."/>
            <person name="Perez-Maya A.A."/>
            <person name="Ocampo-Candiani J."/>
        </authorList>
    </citation>
    <scope>NUCLEOTIDE SEQUENCE [LARGE SCALE GENOMIC DNA]</scope>
    <source>
        <strain evidence="3">ATCC 700358</strain>
    </source>
</reference>
<dbReference type="PROSITE" id="PS51186">
    <property type="entry name" value="GNAT"/>
    <property type="match status" value="1"/>
</dbReference>